<dbReference type="AlphaFoldDB" id="X0WV92"/>
<comment type="caution">
    <text evidence="2">The sequence shown here is derived from an EMBL/GenBank/DDBJ whole genome shotgun (WGS) entry which is preliminary data.</text>
</comment>
<dbReference type="Gene3D" id="3.40.50.2300">
    <property type="match status" value="1"/>
</dbReference>
<proteinExistence type="predicted"/>
<dbReference type="CDD" id="cd17535">
    <property type="entry name" value="REC_NarL-like"/>
    <property type="match status" value="1"/>
</dbReference>
<reference evidence="2" key="1">
    <citation type="journal article" date="2014" name="Front. Microbiol.">
        <title>High frequency of phylogenetically diverse reductive dehalogenase-homologous genes in deep subseafloor sedimentary metagenomes.</title>
        <authorList>
            <person name="Kawai M."/>
            <person name="Futagami T."/>
            <person name="Toyoda A."/>
            <person name="Takaki Y."/>
            <person name="Nishi S."/>
            <person name="Hori S."/>
            <person name="Arai W."/>
            <person name="Tsubouchi T."/>
            <person name="Morono Y."/>
            <person name="Uchiyama I."/>
            <person name="Ito T."/>
            <person name="Fujiyama A."/>
            <person name="Inagaki F."/>
            <person name="Takami H."/>
        </authorList>
    </citation>
    <scope>NUCLEOTIDE SEQUENCE</scope>
    <source>
        <strain evidence="2">Expedition CK06-06</strain>
    </source>
</reference>
<sequence>MGDGESAVRAAEELGPDVVLMDIELGDGPSGIEAGHRIRALQPRIGIVILSFHHEKQYIAGLPVERASGWSYLLKQSVTDTAALTRAIEEGRIQA</sequence>
<feature type="domain" description="Response regulatory" evidence="1">
    <location>
        <begin position="1"/>
        <end position="90"/>
    </location>
</feature>
<dbReference type="InterPro" id="IPR001789">
    <property type="entry name" value="Sig_transdc_resp-reg_receiver"/>
</dbReference>
<gene>
    <name evidence="2" type="ORF">S01H1_71364</name>
</gene>
<dbReference type="Pfam" id="PF00072">
    <property type="entry name" value="Response_reg"/>
    <property type="match status" value="1"/>
</dbReference>
<dbReference type="EMBL" id="BARS01047518">
    <property type="protein sequence ID" value="GAG28383.1"/>
    <property type="molecule type" value="Genomic_DNA"/>
</dbReference>
<evidence type="ECO:0000313" key="2">
    <source>
        <dbReference type="EMBL" id="GAG28383.1"/>
    </source>
</evidence>
<dbReference type="InterPro" id="IPR011006">
    <property type="entry name" value="CheY-like_superfamily"/>
</dbReference>
<name>X0WV92_9ZZZZ</name>
<feature type="non-terminal residue" evidence="2">
    <location>
        <position position="95"/>
    </location>
</feature>
<dbReference type="PROSITE" id="PS50110">
    <property type="entry name" value="RESPONSE_REGULATORY"/>
    <property type="match status" value="1"/>
</dbReference>
<dbReference type="GO" id="GO:0000160">
    <property type="term" value="P:phosphorelay signal transduction system"/>
    <property type="evidence" value="ECO:0007669"/>
    <property type="project" value="InterPro"/>
</dbReference>
<protein>
    <recommendedName>
        <fullName evidence="1">Response regulatory domain-containing protein</fullName>
    </recommendedName>
</protein>
<accession>X0WV92</accession>
<organism evidence="2">
    <name type="scientific">marine sediment metagenome</name>
    <dbReference type="NCBI Taxonomy" id="412755"/>
    <lineage>
        <taxon>unclassified sequences</taxon>
        <taxon>metagenomes</taxon>
        <taxon>ecological metagenomes</taxon>
    </lineage>
</organism>
<dbReference type="InterPro" id="IPR058245">
    <property type="entry name" value="NreC/VraR/RcsB-like_REC"/>
</dbReference>
<dbReference type="SUPFAM" id="SSF52172">
    <property type="entry name" value="CheY-like"/>
    <property type="match status" value="1"/>
</dbReference>
<evidence type="ECO:0000259" key="1">
    <source>
        <dbReference type="PROSITE" id="PS50110"/>
    </source>
</evidence>